<feature type="domain" description="DUF5678" evidence="1">
    <location>
        <begin position="10"/>
        <end position="49"/>
    </location>
</feature>
<evidence type="ECO:0000313" key="2">
    <source>
        <dbReference type="EMBL" id="KKS46982.1"/>
    </source>
</evidence>
<dbReference type="InterPro" id="IPR043734">
    <property type="entry name" value="DUF5678"/>
</dbReference>
<evidence type="ECO:0000259" key="1">
    <source>
        <dbReference type="Pfam" id="PF18929"/>
    </source>
</evidence>
<comment type="caution">
    <text evidence="2">The sequence shown here is derived from an EMBL/GenBank/DDBJ whole genome shotgun (WGS) entry which is preliminary data.</text>
</comment>
<dbReference type="Pfam" id="PF18929">
    <property type="entry name" value="DUF5678"/>
    <property type="match status" value="1"/>
</dbReference>
<reference evidence="2 3" key="1">
    <citation type="journal article" date="2015" name="Nature">
        <title>rRNA introns, odd ribosomes, and small enigmatic genomes across a large radiation of phyla.</title>
        <authorList>
            <person name="Brown C.T."/>
            <person name="Hug L.A."/>
            <person name="Thomas B.C."/>
            <person name="Sharon I."/>
            <person name="Castelle C.J."/>
            <person name="Singh A."/>
            <person name="Wilkins M.J."/>
            <person name="Williams K.H."/>
            <person name="Banfield J.F."/>
        </authorList>
    </citation>
    <scope>NUCLEOTIDE SEQUENCE [LARGE SCALE GENOMIC DNA]</scope>
</reference>
<organism evidence="2 3">
    <name type="scientific">Candidatus Giovannonibacteria bacterium GW2011_GWF2_42_19</name>
    <dbReference type="NCBI Taxonomy" id="1618659"/>
    <lineage>
        <taxon>Bacteria</taxon>
        <taxon>Candidatus Giovannoniibacteriota</taxon>
    </lineage>
</organism>
<sequence length="66" mass="7317">MKKDIPVIDVKKYGGKQVAILDGKIIASGNTLEQVIERARKIAPKRPLVDIKVLAVPKTLTVIYYV</sequence>
<dbReference type="AlphaFoldDB" id="A0A0G0ZE25"/>
<dbReference type="EMBL" id="LCDF01000021">
    <property type="protein sequence ID" value="KKS46982.1"/>
    <property type="molecule type" value="Genomic_DNA"/>
</dbReference>
<accession>A0A0G0ZE25</accession>
<name>A0A0G0ZE25_9BACT</name>
<dbReference type="Proteomes" id="UP000034036">
    <property type="component" value="Unassembled WGS sequence"/>
</dbReference>
<proteinExistence type="predicted"/>
<dbReference type="STRING" id="1618659.UV11_C0021G0013"/>
<gene>
    <name evidence="2" type="ORF">UV11_C0021G0013</name>
</gene>
<protein>
    <recommendedName>
        <fullName evidence="1">DUF5678 domain-containing protein</fullName>
    </recommendedName>
</protein>
<evidence type="ECO:0000313" key="3">
    <source>
        <dbReference type="Proteomes" id="UP000034036"/>
    </source>
</evidence>